<dbReference type="SMART" id="SM00064">
    <property type="entry name" value="FYVE"/>
    <property type="match status" value="1"/>
</dbReference>
<dbReference type="Gene3D" id="3.30.40.10">
    <property type="entry name" value="Zinc/RING finger domain, C3HC4 (zinc finger)"/>
    <property type="match status" value="1"/>
</dbReference>
<dbReference type="EMBL" id="VZSV01000168">
    <property type="protein sequence ID" value="NXA53384.1"/>
    <property type="molecule type" value="Genomic_DNA"/>
</dbReference>
<dbReference type="GO" id="GO:0016197">
    <property type="term" value="P:endosomal transport"/>
    <property type="evidence" value="ECO:0007669"/>
    <property type="project" value="TreeGrafter"/>
</dbReference>
<name>A0A7K7WJC9_9AVES</name>
<dbReference type="Proteomes" id="UP000531559">
    <property type="component" value="Unassembled WGS sequence"/>
</dbReference>
<dbReference type="OrthoDB" id="5872154at2759"/>
<feature type="compositionally biased region" description="Polar residues" evidence="5">
    <location>
        <begin position="341"/>
        <end position="358"/>
    </location>
</feature>
<accession>A0A7K7WJC9</accession>
<dbReference type="InterPro" id="IPR000306">
    <property type="entry name" value="Znf_FYVE"/>
</dbReference>
<dbReference type="GO" id="GO:0031901">
    <property type="term" value="C:early endosome membrane"/>
    <property type="evidence" value="ECO:0007669"/>
    <property type="project" value="TreeGrafter"/>
</dbReference>
<protein>
    <submittedName>
        <fullName evidence="7">ZFY16 protein</fullName>
    </submittedName>
</protein>
<evidence type="ECO:0000313" key="7">
    <source>
        <dbReference type="EMBL" id="NXA53384.1"/>
    </source>
</evidence>
<dbReference type="PANTHER" id="PTHR46319">
    <property type="entry name" value="ZINC FINGER FYVE DOMAIN-CONTAINING PROTEIN"/>
    <property type="match status" value="1"/>
</dbReference>
<evidence type="ECO:0000259" key="6">
    <source>
        <dbReference type="PROSITE" id="PS50178"/>
    </source>
</evidence>
<gene>
    <name evidence="7" type="primary">Zfyve16_1</name>
    <name evidence="7" type="ORF">NOTJUL_R14881</name>
</gene>
<dbReference type="CDD" id="cd15729">
    <property type="entry name" value="FYVE_endofin"/>
    <property type="match status" value="1"/>
</dbReference>
<dbReference type="PROSITE" id="PS50178">
    <property type="entry name" value="ZF_FYVE"/>
    <property type="match status" value="1"/>
</dbReference>
<reference evidence="7 8" key="1">
    <citation type="submission" date="2019-09" db="EMBL/GenBank/DDBJ databases">
        <title>Bird 10,000 Genomes (B10K) Project - Family phase.</title>
        <authorList>
            <person name="Zhang G."/>
        </authorList>
    </citation>
    <scope>NUCLEOTIDE SEQUENCE [LARGE SCALE GENOMIC DNA]</scope>
    <source>
        <strain evidence="7">B10K-MSB-01</strain>
    </source>
</reference>
<keyword evidence="1" id="KW-0479">Metal-binding</keyword>
<dbReference type="FunFam" id="3.30.40.10:FF:000084">
    <property type="entry name" value="Zinc finger, FYVE domain-containing 9b"/>
    <property type="match status" value="1"/>
</dbReference>
<feature type="compositionally biased region" description="Polar residues" evidence="5">
    <location>
        <begin position="299"/>
        <end position="312"/>
    </location>
</feature>
<evidence type="ECO:0000256" key="5">
    <source>
        <dbReference type="SAM" id="MobiDB-lite"/>
    </source>
</evidence>
<feature type="non-terminal residue" evidence="7">
    <location>
        <position position="1"/>
    </location>
</feature>
<keyword evidence="3" id="KW-0862">Zinc</keyword>
<evidence type="ECO:0000256" key="4">
    <source>
        <dbReference type="PROSITE-ProRule" id="PRU00091"/>
    </source>
</evidence>
<proteinExistence type="predicted"/>
<feature type="domain" description="FYVE-type" evidence="6">
    <location>
        <begin position="399"/>
        <end position="457"/>
    </location>
</feature>
<dbReference type="InterPro" id="IPR013083">
    <property type="entry name" value="Znf_RING/FYVE/PHD"/>
</dbReference>
<feature type="non-terminal residue" evidence="7">
    <location>
        <position position="467"/>
    </location>
</feature>
<comment type="caution">
    <text evidence="7">The sequence shown here is derived from an EMBL/GenBank/DDBJ whole genome shotgun (WGS) entry which is preliminary data.</text>
</comment>
<dbReference type="AlphaFoldDB" id="A0A7K7WJC9"/>
<evidence type="ECO:0000313" key="8">
    <source>
        <dbReference type="Proteomes" id="UP000531559"/>
    </source>
</evidence>
<keyword evidence="2 4" id="KW-0863">Zinc-finger</keyword>
<evidence type="ECO:0000256" key="1">
    <source>
        <dbReference type="ARBA" id="ARBA00022723"/>
    </source>
</evidence>
<feature type="region of interest" description="Disordered" evidence="5">
    <location>
        <begin position="292"/>
        <end position="376"/>
    </location>
</feature>
<keyword evidence="8" id="KW-1185">Reference proteome</keyword>
<dbReference type="GO" id="GO:0006622">
    <property type="term" value="P:protein targeting to lysosome"/>
    <property type="evidence" value="ECO:0007669"/>
    <property type="project" value="TreeGrafter"/>
</dbReference>
<dbReference type="PANTHER" id="PTHR46319:SF1">
    <property type="entry name" value="ZINC FINGER FYVE DOMAIN-CONTAINING PROTEIN 16"/>
    <property type="match status" value="1"/>
</dbReference>
<organism evidence="7 8">
    <name type="scientific">Nothocercus julius</name>
    <dbReference type="NCBI Taxonomy" id="2585813"/>
    <lineage>
        <taxon>Eukaryota</taxon>
        <taxon>Metazoa</taxon>
        <taxon>Chordata</taxon>
        <taxon>Craniata</taxon>
        <taxon>Vertebrata</taxon>
        <taxon>Euteleostomi</taxon>
        <taxon>Archelosauria</taxon>
        <taxon>Archosauria</taxon>
        <taxon>Dinosauria</taxon>
        <taxon>Saurischia</taxon>
        <taxon>Theropoda</taxon>
        <taxon>Coelurosauria</taxon>
        <taxon>Aves</taxon>
        <taxon>Palaeognathae</taxon>
        <taxon>Tinamiformes</taxon>
        <taxon>Tinamidae</taxon>
        <taxon>Nothocercus</taxon>
    </lineage>
</organism>
<dbReference type="InterPro" id="IPR011011">
    <property type="entry name" value="Znf_FYVE_PHD"/>
</dbReference>
<dbReference type="SUPFAM" id="SSF57903">
    <property type="entry name" value="FYVE/PHD zinc finger"/>
    <property type="match status" value="1"/>
</dbReference>
<sequence length="467" mass="51283">VETMPSDLPKSPHLHKNSAILPRSCVLSGSSFQTEDKIEIEKENAEENVGNEEVSGKEILNRVSTSCISVEDVQASLSCLPLPVSICGSLTVTEEKMNPLPQNEATEVISDILTVHAGKSKTDPFDKESHKKTDLHEHDRYLPKISQSFVEKSVGEEKHDTENIIDYGDSQQIETIASTFPILEYEAEPYGAQFYYDENISLDVAEFTVEDNIIKSDTLISDAELDDFLYGQSLQPSVQQSLEADSNLLEPDANEASLTNVKKLDFTEASEEHTSVITVNLKSSVTDCKLESPVEESPSCVQDATASDSKASVSAVHTEGARPKQLLGLSQSVKVPEGENQENSSVTPKAPNSGTSVSFEPAHSGEGSREDGGSQTSIKGELLKKPLILGQKQPSWVPDSEAPNCMNCQVRFTFTKRRHHCRACGKVFCGSCCNRKCKLQYMEKEARVCIGCYDSIIKGKRLNVHFK</sequence>
<dbReference type="Pfam" id="PF01363">
    <property type="entry name" value="FYVE"/>
    <property type="match status" value="1"/>
</dbReference>
<dbReference type="GO" id="GO:0008270">
    <property type="term" value="F:zinc ion binding"/>
    <property type="evidence" value="ECO:0007669"/>
    <property type="project" value="UniProtKB-KW"/>
</dbReference>
<evidence type="ECO:0000256" key="2">
    <source>
        <dbReference type="ARBA" id="ARBA00022771"/>
    </source>
</evidence>
<evidence type="ECO:0000256" key="3">
    <source>
        <dbReference type="ARBA" id="ARBA00022833"/>
    </source>
</evidence>
<dbReference type="InterPro" id="IPR017455">
    <property type="entry name" value="Znf_FYVE-rel"/>
</dbReference>